<dbReference type="Proteomes" id="UP001596039">
    <property type="component" value="Unassembled WGS sequence"/>
</dbReference>
<dbReference type="RefSeq" id="WP_386738766.1">
    <property type="nucleotide sequence ID" value="NZ_JBHSMG010000001.1"/>
</dbReference>
<protein>
    <submittedName>
        <fullName evidence="4">Arginase family protein</fullName>
        <ecNumber evidence="4">3.5.3.-</ecNumber>
    </submittedName>
</protein>
<dbReference type="PANTHER" id="PTHR11358:SF26">
    <property type="entry name" value="GUANIDINO ACID HYDROLASE, MITOCHONDRIAL"/>
    <property type="match status" value="1"/>
</dbReference>
<dbReference type="PROSITE" id="PS51409">
    <property type="entry name" value="ARGINASE_2"/>
    <property type="match status" value="1"/>
</dbReference>
<dbReference type="SUPFAM" id="SSF52768">
    <property type="entry name" value="Arginase/deacetylase"/>
    <property type="match status" value="1"/>
</dbReference>
<organism evidence="4 5">
    <name type="scientific">Lysinimonas soli</name>
    <dbReference type="NCBI Taxonomy" id="1074233"/>
    <lineage>
        <taxon>Bacteria</taxon>
        <taxon>Bacillati</taxon>
        <taxon>Actinomycetota</taxon>
        <taxon>Actinomycetes</taxon>
        <taxon>Micrococcales</taxon>
        <taxon>Microbacteriaceae</taxon>
        <taxon>Lysinimonas</taxon>
    </lineage>
</organism>
<reference evidence="5" key="1">
    <citation type="journal article" date="2019" name="Int. J. Syst. Evol. Microbiol.">
        <title>The Global Catalogue of Microorganisms (GCM) 10K type strain sequencing project: providing services to taxonomists for standard genome sequencing and annotation.</title>
        <authorList>
            <consortium name="The Broad Institute Genomics Platform"/>
            <consortium name="The Broad Institute Genome Sequencing Center for Infectious Disease"/>
            <person name="Wu L."/>
            <person name="Ma J."/>
        </authorList>
    </citation>
    <scope>NUCLEOTIDE SEQUENCE [LARGE SCALE GENOMIC DNA]</scope>
    <source>
        <strain evidence="5">CGMCC 4.6997</strain>
    </source>
</reference>
<keyword evidence="2 4" id="KW-0378">Hydrolase</keyword>
<keyword evidence="5" id="KW-1185">Reference proteome</keyword>
<dbReference type="PANTHER" id="PTHR11358">
    <property type="entry name" value="ARGINASE/AGMATINASE"/>
    <property type="match status" value="1"/>
</dbReference>
<dbReference type="Pfam" id="PF00491">
    <property type="entry name" value="Arginase"/>
    <property type="match status" value="1"/>
</dbReference>
<evidence type="ECO:0000256" key="3">
    <source>
        <dbReference type="PROSITE-ProRule" id="PRU00742"/>
    </source>
</evidence>
<dbReference type="InterPro" id="IPR006035">
    <property type="entry name" value="Ureohydrolase"/>
</dbReference>
<dbReference type="InterPro" id="IPR023696">
    <property type="entry name" value="Ureohydrolase_dom_sf"/>
</dbReference>
<keyword evidence="1" id="KW-0479">Metal-binding</keyword>
<dbReference type="EMBL" id="JBHSMG010000001">
    <property type="protein sequence ID" value="MFC5501165.1"/>
    <property type="molecule type" value="Genomic_DNA"/>
</dbReference>
<evidence type="ECO:0000256" key="2">
    <source>
        <dbReference type="ARBA" id="ARBA00022801"/>
    </source>
</evidence>
<name>A0ABW0NLI1_9MICO</name>
<evidence type="ECO:0000256" key="1">
    <source>
        <dbReference type="ARBA" id="ARBA00022723"/>
    </source>
</evidence>
<accession>A0ABW0NLI1</accession>
<proteinExistence type="inferred from homology"/>
<dbReference type="CDD" id="cd09999">
    <property type="entry name" value="Arginase-like_1"/>
    <property type="match status" value="1"/>
</dbReference>
<gene>
    <name evidence="4" type="ORF">ACFPJ4_02805</name>
</gene>
<comment type="caution">
    <text evidence="4">The sequence shown here is derived from an EMBL/GenBank/DDBJ whole genome shotgun (WGS) entry which is preliminary data.</text>
</comment>
<dbReference type="EC" id="3.5.3.-" evidence="4"/>
<evidence type="ECO:0000313" key="4">
    <source>
        <dbReference type="EMBL" id="MFC5501165.1"/>
    </source>
</evidence>
<evidence type="ECO:0000313" key="5">
    <source>
        <dbReference type="Proteomes" id="UP001596039"/>
    </source>
</evidence>
<comment type="similarity">
    <text evidence="3">Belongs to the arginase family.</text>
</comment>
<sequence length="266" mass="27265">MTATFVVVPQWQGSPSSRAMRQADGAAAIRGDLPSAATREVAVPLEAGDEQSTGVARFSSLQLVRERMRDVLDEVTDTPIVVGGDCGVSAAAVMHAAEKHGDLAVIWFDAHPDLNDVESSPSGAYAGMVLRSIVDDGIVPAGRVLLVGARSWDPGEEAFAVEAGIRSFSVDELADATALVAAVAETGAQSVYLHIDLDVLDPGEIAGLLDPEPFGLAASSLVAAVKALRGPFVLAGATIAAYAPASPAETVDDAPTILRIIGALAS</sequence>
<dbReference type="Gene3D" id="3.40.800.10">
    <property type="entry name" value="Ureohydrolase domain"/>
    <property type="match status" value="1"/>
</dbReference>
<dbReference type="GO" id="GO:0016787">
    <property type="term" value="F:hydrolase activity"/>
    <property type="evidence" value="ECO:0007669"/>
    <property type="project" value="UniProtKB-KW"/>
</dbReference>